<keyword evidence="2" id="KW-1185">Reference proteome</keyword>
<organism evidence="1 2">
    <name type="scientific">Neorhodopirellula pilleata</name>
    <dbReference type="NCBI Taxonomy" id="2714738"/>
    <lineage>
        <taxon>Bacteria</taxon>
        <taxon>Pseudomonadati</taxon>
        <taxon>Planctomycetota</taxon>
        <taxon>Planctomycetia</taxon>
        <taxon>Pirellulales</taxon>
        <taxon>Pirellulaceae</taxon>
        <taxon>Neorhodopirellula</taxon>
    </lineage>
</organism>
<evidence type="ECO:0000313" key="2">
    <source>
        <dbReference type="Proteomes" id="UP000316213"/>
    </source>
</evidence>
<name>A0A5C6ADU2_9BACT</name>
<sequence>MSTPRVAEDRGEGGFGMVGWGLKWISGSPLANSFPGGAFFYPTHLFDPHELVSWVNKVCKLDTDVPTFRVQLVLAASSGEHKLNSEGWGNCGLCLACQPRLPARRAGRGAIHEMWPIKRAGAWEQEHQCMGVFTGPANLGAGENLLEGLK</sequence>
<reference evidence="1 2" key="1">
    <citation type="submission" date="2019-02" db="EMBL/GenBank/DDBJ databases">
        <title>Deep-cultivation of Planctomycetes and their phenomic and genomic characterization uncovers novel biology.</title>
        <authorList>
            <person name="Wiegand S."/>
            <person name="Jogler M."/>
            <person name="Boedeker C."/>
            <person name="Pinto D."/>
            <person name="Vollmers J."/>
            <person name="Rivas-Marin E."/>
            <person name="Kohn T."/>
            <person name="Peeters S.H."/>
            <person name="Heuer A."/>
            <person name="Rast P."/>
            <person name="Oberbeckmann S."/>
            <person name="Bunk B."/>
            <person name="Jeske O."/>
            <person name="Meyerdierks A."/>
            <person name="Storesund J.E."/>
            <person name="Kallscheuer N."/>
            <person name="Luecker S."/>
            <person name="Lage O.M."/>
            <person name="Pohl T."/>
            <person name="Merkel B.J."/>
            <person name="Hornburger P."/>
            <person name="Mueller R.-W."/>
            <person name="Bruemmer F."/>
            <person name="Labrenz M."/>
            <person name="Spormann A.M."/>
            <person name="Op Den Camp H."/>
            <person name="Overmann J."/>
            <person name="Amann R."/>
            <person name="Jetten M.S.M."/>
            <person name="Mascher T."/>
            <person name="Medema M.H."/>
            <person name="Devos D.P."/>
            <person name="Kaster A.-K."/>
            <person name="Ovreas L."/>
            <person name="Rohde M."/>
            <person name="Galperin M.Y."/>
            <person name="Jogler C."/>
        </authorList>
    </citation>
    <scope>NUCLEOTIDE SEQUENCE [LARGE SCALE GENOMIC DNA]</scope>
    <source>
        <strain evidence="1 2">Pla100</strain>
    </source>
</reference>
<dbReference type="Proteomes" id="UP000316213">
    <property type="component" value="Unassembled WGS sequence"/>
</dbReference>
<dbReference type="EMBL" id="SJPM01000004">
    <property type="protein sequence ID" value="TWT97478.1"/>
    <property type="molecule type" value="Genomic_DNA"/>
</dbReference>
<dbReference type="AlphaFoldDB" id="A0A5C6ADU2"/>
<proteinExistence type="predicted"/>
<gene>
    <name evidence="1" type="ORF">Pla100_26320</name>
</gene>
<evidence type="ECO:0000313" key="1">
    <source>
        <dbReference type="EMBL" id="TWT97478.1"/>
    </source>
</evidence>
<protein>
    <submittedName>
        <fullName evidence="1">Uncharacterized protein</fullName>
    </submittedName>
</protein>
<accession>A0A5C6ADU2</accession>
<comment type="caution">
    <text evidence="1">The sequence shown here is derived from an EMBL/GenBank/DDBJ whole genome shotgun (WGS) entry which is preliminary data.</text>
</comment>